<sequence>MMAENLNRLIEKTFKTYIFAILLFAISCGSRSSSGSSSGYKSTTVSYYADKFDGKKTASGEIYRHSKMTGANKMLPFGTKVEIVNIENDKSVIIIINDRGPLKPSREFDVSQGAFKKIANLNEGIIKIKYRILK</sequence>
<protein>
    <submittedName>
        <fullName evidence="3">Rare lipoprotein A</fullName>
    </submittedName>
</protein>
<accession>A0ABY1R0Y6</accession>
<comment type="caution">
    <text evidence="3">The sequence shown here is derived from an EMBL/GenBank/DDBJ whole genome shotgun (WGS) entry which is preliminary data.</text>
</comment>
<comment type="similarity">
    <text evidence="1">Belongs to the RlpA family.</text>
</comment>
<organism evidence="3 4">
    <name type="scientific">Epilithonimonas pallida</name>
    <dbReference type="NCBI Taxonomy" id="373671"/>
    <lineage>
        <taxon>Bacteria</taxon>
        <taxon>Pseudomonadati</taxon>
        <taxon>Bacteroidota</taxon>
        <taxon>Flavobacteriia</taxon>
        <taxon>Flavobacteriales</taxon>
        <taxon>Weeksellaceae</taxon>
        <taxon>Chryseobacterium group</taxon>
        <taxon>Epilithonimonas</taxon>
    </lineage>
</organism>
<dbReference type="NCBIfam" id="TIGR00413">
    <property type="entry name" value="rlpA"/>
    <property type="match status" value="1"/>
</dbReference>
<reference evidence="3 4" key="1">
    <citation type="submission" date="2017-05" db="EMBL/GenBank/DDBJ databases">
        <authorList>
            <person name="Varghese N."/>
            <person name="Submissions S."/>
        </authorList>
    </citation>
    <scope>NUCLEOTIDE SEQUENCE [LARGE SCALE GENOMIC DNA]</scope>
    <source>
        <strain evidence="3 4">DSM 18015</strain>
    </source>
</reference>
<name>A0ABY1R0Y6_9FLAO</name>
<dbReference type="InterPro" id="IPR012997">
    <property type="entry name" value="RplA"/>
</dbReference>
<evidence type="ECO:0000256" key="1">
    <source>
        <dbReference type="RuleBase" id="RU003495"/>
    </source>
</evidence>
<dbReference type="InterPro" id="IPR009009">
    <property type="entry name" value="RlpA-like_DPBB"/>
</dbReference>
<evidence type="ECO:0000313" key="4">
    <source>
        <dbReference type="Proteomes" id="UP001158050"/>
    </source>
</evidence>
<keyword evidence="3" id="KW-0449">Lipoprotein</keyword>
<feature type="domain" description="RlpA-like protein double-psi beta-barrel" evidence="2">
    <location>
        <begin position="45"/>
        <end position="130"/>
    </location>
</feature>
<dbReference type="PANTHER" id="PTHR34183:SF8">
    <property type="entry name" value="ENDOLYTIC PEPTIDOGLYCAN TRANSGLYCOSYLASE RLPA-RELATED"/>
    <property type="match status" value="1"/>
</dbReference>
<gene>
    <name evidence="3" type="ORF">SAMN05421679_102581</name>
</gene>
<dbReference type="EMBL" id="FXUO01000002">
    <property type="protein sequence ID" value="SMP91123.1"/>
    <property type="molecule type" value="Genomic_DNA"/>
</dbReference>
<dbReference type="RefSeq" id="WP_283416052.1">
    <property type="nucleotide sequence ID" value="NZ_FXUO01000002.1"/>
</dbReference>
<dbReference type="InterPro" id="IPR036908">
    <property type="entry name" value="RlpA-like_sf"/>
</dbReference>
<evidence type="ECO:0000313" key="3">
    <source>
        <dbReference type="EMBL" id="SMP91123.1"/>
    </source>
</evidence>
<dbReference type="Gene3D" id="2.40.40.10">
    <property type="entry name" value="RlpA-like domain"/>
    <property type="match status" value="1"/>
</dbReference>
<proteinExistence type="inferred from homology"/>
<dbReference type="Pfam" id="PF03330">
    <property type="entry name" value="DPBB_1"/>
    <property type="match status" value="1"/>
</dbReference>
<dbReference type="CDD" id="cd22268">
    <property type="entry name" value="DPBB_RlpA-like"/>
    <property type="match status" value="1"/>
</dbReference>
<dbReference type="PANTHER" id="PTHR34183">
    <property type="entry name" value="ENDOLYTIC PEPTIDOGLYCAN TRANSGLYCOSYLASE RLPA"/>
    <property type="match status" value="1"/>
</dbReference>
<evidence type="ECO:0000259" key="2">
    <source>
        <dbReference type="Pfam" id="PF03330"/>
    </source>
</evidence>
<keyword evidence="4" id="KW-1185">Reference proteome</keyword>
<dbReference type="SUPFAM" id="SSF50685">
    <property type="entry name" value="Barwin-like endoglucanases"/>
    <property type="match status" value="1"/>
</dbReference>
<dbReference type="Proteomes" id="UP001158050">
    <property type="component" value="Unassembled WGS sequence"/>
</dbReference>